<dbReference type="Ensembl" id="ENSPMAT00000002998.1">
    <property type="protein sequence ID" value="ENSPMAP00000002984.1"/>
    <property type="gene ID" value="ENSPMAG00000002731.1"/>
</dbReference>
<dbReference type="PANTHER" id="PTHR34007:SF1">
    <property type="entry name" value="AEROLYSIN-LIKE PROTEIN-RELATED"/>
    <property type="match status" value="1"/>
</dbReference>
<reference evidence="2" key="1">
    <citation type="submission" date="2025-08" db="UniProtKB">
        <authorList>
            <consortium name="Ensembl"/>
        </authorList>
    </citation>
    <scope>IDENTIFICATION</scope>
</reference>
<dbReference type="InterPro" id="IPR036404">
    <property type="entry name" value="Jacalin-like_lectin_dom_sf"/>
</dbReference>
<name>S4RCQ2_PETMA</name>
<dbReference type="AlphaFoldDB" id="S4RCQ2"/>
<dbReference type="CDD" id="cd09302">
    <property type="entry name" value="Jacalin_like"/>
    <property type="match status" value="1"/>
</dbReference>
<accession>S4RCQ2</accession>
<feature type="domain" description="Jacalin-type lectin" evidence="1">
    <location>
        <begin position="4"/>
        <end position="143"/>
    </location>
</feature>
<dbReference type="InterPro" id="IPR001229">
    <property type="entry name" value="Jacalin-like_lectin_dom"/>
</dbReference>
<evidence type="ECO:0000313" key="2">
    <source>
        <dbReference type="Ensembl" id="ENSPMAP00000002984.1"/>
    </source>
</evidence>
<protein>
    <recommendedName>
        <fullName evidence="1">Jacalin-type lectin domain-containing protein</fullName>
    </recommendedName>
</protein>
<reference evidence="2" key="2">
    <citation type="submission" date="2025-09" db="UniProtKB">
        <authorList>
            <consortium name="Ensembl"/>
        </authorList>
    </citation>
    <scope>IDENTIFICATION</scope>
</reference>
<dbReference type="HOGENOM" id="CLU_076615_0_0_1"/>
<dbReference type="Pfam" id="PF01419">
    <property type="entry name" value="Jacalin"/>
    <property type="match status" value="1"/>
</dbReference>
<dbReference type="PANTHER" id="PTHR34007">
    <property type="entry name" value="AEROLYSIN-LIKE PROTEIN-RELATED"/>
    <property type="match status" value="1"/>
</dbReference>
<dbReference type="PROSITE" id="PS51752">
    <property type="entry name" value="JACALIN_LECTIN"/>
    <property type="match status" value="1"/>
</dbReference>
<dbReference type="Gene3D" id="2.170.15.10">
    <property type="entry name" value="Proaerolysin, chain A, domain 3"/>
    <property type="match status" value="1"/>
</dbReference>
<evidence type="ECO:0000259" key="1">
    <source>
        <dbReference type="PROSITE" id="PS51752"/>
    </source>
</evidence>
<dbReference type="InterPro" id="IPR053280">
    <property type="entry name" value="Aerolysin-like_pore-former"/>
</dbReference>
<sequence length="311" mass="33931">LAESTAFTIIGGQGGGAFSFDGRENAATLQKLSVSVWSSQVTGIEVWLTDGRRQTFGTVNSSAQEFEFELGEFIKSLSLWGNGAGTRLGAIKFKTSHSREFFAKMTKWGLEIEYKIDMGSGVCLGVHGRAGADIDCMGFLFINAIKSSVIQDMKYPTMHQVLPNVQMEKIKEMEYKNDTSYTFESSKKITKTSLWSTTNKIESTFSLSVKASIPEAMEVETGFSFTVGVESTHAVEESEEKTDTLTFPVNVPSNKTITVVANIGRANVDLPYTAVLRITCVNGASLDAPLSGVYKGLTYTKMNTNTITAQM</sequence>
<proteinExistence type="predicted"/>
<dbReference type="Gene3D" id="2.100.10.30">
    <property type="entry name" value="Jacalin-like lectin domain"/>
    <property type="match status" value="1"/>
</dbReference>
<dbReference type="GeneTree" id="ENSGT00390000003194"/>
<dbReference type="SUPFAM" id="SSF56973">
    <property type="entry name" value="Aerolisin/ETX pore-forming domain"/>
    <property type="match status" value="1"/>
</dbReference>
<organism evidence="2">
    <name type="scientific">Petromyzon marinus</name>
    <name type="common">Sea lamprey</name>
    <dbReference type="NCBI Taxonomy" id="7757"/>
    <lineage>
        <taxon>Eukaryota</taxon>
        <taxon>Metazoa</taxon>
        <taxon>Chordata</taxon>
        <taxon>Craniata</taxon>
        <taxon>Vertebrata</taxon>
        <taxon>Cyclostomata</taxon>
        <taxon>Hyperoartia</taxon>
        <taxon>Petromyzontiformes</taxon>
        <taxon>Petromyzontidae</taxon>
        <taxon>Petromyzon</taxon>
    </lineage>
</organism>